<comment type="similarity">
    <text evidence="2">Belongs to the peptidase T1A family.</text>
</comment>
<keyword evidence="4" id="KW-0378">Hydrolase</keyword>
<dbReference type="Pfam" id="PF00227">
    <property type="entry name" value="Proteasome"/>
    <property type="match status" value="1"/>
</dbReference>
<dbReference type="InterPro" id="IPR023332">
    <property type="entry name" value="Proteasome_alpha-type"/>
</dbReference>
<proteinExistence type="inferred from homology"/>
<dbReference type="RefSeq" id="XP_069211001.1">
    <property type="nucleotide sequence ID" value="XM_069350615.1"/>
</dbReference>
<evidence type="ECO:0000259" key="3">
    <source>
        <dbReference type="SMART" id="SM00948"/>
    </source>
</evidence>
<dbReference type="InterPro" id="IPR029055">
    <property type="entry name" value="Ntn_hydrolases_N"/>
</dbReference>
<dbReference type="GeneID" id="95983047"/>
<dbReference type="Proteomes" id="UP001565368">
    <property type="component" value="Unassembled WGS sequence"/>
</dbReference>
<dbReference type="InterPro" id="IPR050115">
    <property type="entry name" value="Proteasome_alpha"/>
</dbReference>
<dbReference type="InterPro" id="IPR001353">
    <property type="entry name" value="Proteasome_sua/b"/>
</dbReference>
<accession>A0ABR3Q8U5</accession>
<comment type="caution">
    <text evidence="4">The sequence shown here is derived from an EMBL/GenBank/DDBJ whole genome shotgun (WGS) entry which is preliminary data.</text>
</comment>
<dbReference type="GO" id="GO:0000502">
    <property type="term" value="C:proteasome complex"/>
    <property type="evidence" value="ECO:0007669"/>
    <property type="project" value="UniProtKB-KW"/>
</dbReference>
<dbReference type="InterPro" id="IPR000426">
    <property type="entry name" value="Proteasome_asu_N"/>
</dbReference>
<dbReference type="PANTHER" id="PTHR11599">
    <property type="entry name" value="PROTEASOME SUBUNIT ALPHA/BETA"/>
    <property type="match status" value="1"/>
</dbReference>
<gene>
    <name evidence="4" type="primary">PRE8</name>
    <name evidence="4" type="ORF">Q8F55_002004</name>
</gene>
<feature type="domain" description="Proteasome alpha-type subunits" evidence="3">
    <location>
        <begin position="51"/>
        <end position="73"/>
    </location>
</feature>
<dbReference type="SUPFAM" id="SSF56235">
    <property type="entry name" value="N-terminal nucleophile aminohydrolases (Ntn hydrolases)"/>
    <property type="match status" value="1"/>
</dbReference>
<keyword evidence="1 2" id="KW-0647">Proteasome</keyword>
<evidence type="ECO:0000256" key="2">
    <source>
        <dbReference type="PROSITE-ProRule" id="PRU00808"/>
    </source>
</evidence>
<keyword evidence="5" id="KW-1185">Reference proteome</keyword>
<dbReference type="Gene3D" id="3.60.20.10">
    <property type="entry name" value="Glutamine Phosphoribosylpyrophosphate, subunit 1, domain 1"/>
    <property type="match status" value="1"/>
</dbReference>
<dbReference type="SMART" id="SM00948">
    <property type="entry name" value="Proteasome_A_N"/>
    <property type="match status" value="1"/>
</dbReference>
<dbReference type="PROSITE" id="PS51475">
    <property type="entry name" value="PROTEASOME_ALPHA_2"/>
    <property type="match status" value="1"/>
</dbReference>
<sequence length="293" mass="31328">MSPDSRSRPASFANNNSKFPFGSASRDISALPADISASAKVGGGCKELVATTFSLTTFSPSGKLVQIEHALAAVAGGTTSLGIKATNGIVLATEKKDVSALLDTSVIEKVATICPNIGFVYSGMGPDFRVLVAKARKIAQAYWKVYGEYPPTKVLVQEVAAVMQKATQSGGVRPYGISLLIAGWDAHRGQSLYQVDPSGSYWAWKASAIGKNMVNGKTFLEKRYNDDLSLEDAIHTALLTLKEGFEGQMTAETIEIGIVTVPTADQLEAKSGERLAPTFRKLTEQEVRDYLSL</sequence>
<protein>
    <submittedName>
        <fullName evidence="4">Proteasome subunit alpha type-2</fullName>
        <ecNumber evidence="4">3.4.25.1</ecNumber>
    </submittedName>
</protein>
<dbReference type="EMBL" id="JBBXJM010000002">
    <property type="protein sequence ID" value="KAL1411057.1"/>
    <property type="molecule type" value="Genomic_DNA"/>
</dbReference>
<reference evidence="4 5" key="1">
    <citation type="submission" date="2023-08" db="EMBL/GenBank/DDBJ databases">
        <title>Annotated Genome Sequence of Vanrija albida AlHP1.</title>
        <authorList>
            <person name="Herzog R."/>
        </authorList>
    </citation>
    <scope>NUCLEOTIDE SEQUENCE [LARGE SCALE GENOMIC DNA]</scope>
    <source>
        <strain evidence="4 5">AlHP1</strain>
    </source>
</reference>
<name>A0ABR3Q8U5_9TREE</name>
<dbReference type="EC" id="3.4.25.1" evidence="4"/>
<organism evidence="4 5">
    <name type="scientific">Vanrija albida</name>
    <dbReference type="NCBI Taxonomy" id="181172"/>
    <lineage>
        <taxon>Eukaryota</taxon>
        <taxon>Fungi</taxon>
        <taxon>Dikarya</taxon>
        <taxon>Basidiomycota</taxon>
        <taxon>Agaricomycotina</taxon>
        <taxon>Tremellomycetes</taxon>
        <taxon>Trichosporonales</taxon>
        <taxon>Trichosporonaceae</taxon>
        <taxon>Vanrija</taxon>
    </lineage>
</organism>
<dbReference type="Pfam" id="PF10584">
    <property type="entry name" value="Proteasome_A_N"/>
    <property type="match status" value="1"/>
</dbReference>
<evidence type="ECO:0000256" key="1">
    <source>
        <dbReference type="ARBA" id="ARBA00022942"/>
    </source>
</evidence>
<dbReference type="GO" id="GO:0016787">
    <property type="term" value="F:hydrolase activity"/>
    <property type="evidence" value="ECO:0007669"/>
    <property type="project" value="UniProtKB-KW"/>
</dbReference>
<evidence type="ECO:0000313" key="5">
    <source>
        <dbReference type="Proteomes" id="UP001565368"/>
    </source>
</evidence>
<dbReference type="CDD" id="cd03750">
    <property type="entry name" value="proteasome_alpha_type_2"/>
    <property type="match status" value="1"/>
</dbReference>
<evidence type="ECO:0000313" key="4">
    <source>
        <dbReference type="EMBL" id="KAL1411057.1"/>
    </source>
</evidence>